<dbReference type="GO" id="GO:0009403">
    <property type="term" value="P:toxin biosynthetic process"/>
    <property type="evidence" value="ECO:0007669"/>
    <property type="project" value="InterPro"/>
</dbReference>
<keyword evidence="4 5" id="KW-0472">Membrane</keyword>
<feature type="transmembrane region" description="Helical" evidence="5">
    <location>
        <begin position="6"/>
        <end position="21"/>
    </location>
</feature>
<evidence type="ECO:0000256" key="1">
    <source>
        <dbReference type="ARBA" id="ARBA00004141"/>
    </source>
</evidence>
<evidence type="ECO:0000313" key="7">
    <source>
        <dbReference type="Proteomes" id="UP000198660"/>
    </source>
</evidence>
<evidence type="ECO:0000256" key="3">
    <source>
        <dbReference type="ARBA" id="ARBA00022989"/>
    </source>
</evidence>
<dbReference type="EMBL" id="FPAA01000006">
    <property type="protein sequence ID" value="SFS72693.1"/>
    <property type="molecule type" value="Genomic_DNA"/>
</dbReference>
<dbReference type="PANTHER" id="PTHR37306:SF1">
    <property type="entry name" value="COLICIN V PRODUCTION PROTEIN"/>
    <property type="match status" value="1"/>
</dbReference>
<reference evidence="7" key="1">
    <citation type="submission" date="2016-10" db="EMBL/GenBank/DDBJ databases">
        <authorList>
            <person name="Varghese N."/>
            <person name="Submissions S."/>
        </authorList>
    </citation>
    <scope>NUCLEOTIDE SEQUENCE [LARGE SCALE GENOMIC DNA]</scope>
    <source>
        <strain evidence="7">DSM 45789</strain>
    </source>
</reference>
<accession>A0A1I6S708</accession>
<proteinExistence type="predicted"/>
<dbReference type="Pfam" id="PF02674">
    <property type="entry name" value="Colicin_V"/>
    <property type="match status" value="1"/>
</dbReference>
<comment type="subcellular location">
    <subcellularLocation>
        <location evidence="1">Membrane</location>
        <topology evidence="1">Multi-pass membrane protein</topology>
    </subcellularLocation>
</comment>
<dbReference type="Proteomes" id="UP000198660">
    <property type="component" value="Unassembled WGS sequence"/>
</dbReference>
<dbReference type="AlphaFoldDB" id="A0A1I6S708"/>
<evidence type="ECO:0000256" key="2">
    <source>
        <dbReference type="ARBA" id="ARBA00022692"/>
    </source>
</evidence>
<keyword evidence="7" id="KW-1185">Reference proteome</keyword>
<name>A0A1I6S708_9BACL</name>
<protein>
    <submittedName>
        <fullName evidence="6">Uncharacterized membrane protein, required for colicin V production</fullName>
    </submittedName>
</protein>
<keyword evidence="3 5" id="KW-1133">Transmembrane helix</keyword>
<evidence type="ECO:0000256" key="4">
    <source>
        <dbReference type="ARBA" id="ARBA00023136"/>
    </source>
</evidence>
<dbReference type="InterPro" id="IPR003825">
    <property type="entry name" value="Colicin-V_CvpA"/>
</dbReference>
<evidence type="ECO:0000313" key="6">
    <source>
        <dbReference type="EMBL" id="SFS72693.1"/>
    </source>
</evidence>
<gene>
    <name evidence="6" type="ORF">SAMN05444972_106188</name>
</gene>
<feature type="transmembrane region" description="Helical" evidence="5">
    <location>
        <begin position="28"/>
        <end position="45"/>
    </location>
</feature>
<organism evidence="6 7">
    <name type="scientific">Marininema halotolerans</name>
    <dbReference type="NCBI Taxonomy" id="1155944"/>
    <lineage>
        <taxon>Bacteria</taxon>
        <taxon>Bacillati</taxon>
        <taxon>Bacillota</taxon>
        <taxon>Bacilli</taxon>
        <taxon>Bacillales</taxon>
        <taxon>Thermoactinomycetaceae</taxon>
        <taxon>Marininema</taxon>
    </lineage>
</organism>
<evidence type="ECO:0000256" key="5">
    <source>
        <dbReference type="SAM" id="Phobius"/>
    </source>
</evidence>
<sequence>MGILDWIILLLVLGGVVQGYRKGLIKEVASLIGVILAVYIAWKFSGDLAPTLAKIVPLPDSWTAGAAGLLSLDTVVYSTLAFILLFFITKMAVSMIASFLTQITRVPVLSQLNGVGGAALGLLKAFLITMVIVNLLHLAPWENGKKAVQDSALGKAILDVTPDLKDTWVKDQSKV</sequence>
<dbReference type="RefSeq" id="WP_091837007.1">
    <property type="nucleotide sequence ID" value="NZ_FPAA01000006.1"/>
</dbReference>
<keyword evidence="2 5" id="KW-0812">Transmembrane</keyword>
<feature type="transmembrane region" description="Helical" evidence="5">
    <location>
        <begin position="112"/>
        <end position="136"/>
    </location>
</feature>
<dbReference type="OrthoDB" id="1809613at2"/>
<dbReference type="GO" id="GO:0016020">
    <property type="term" value="C:membrane"/>
    <property type="evidence" value="ECO:0007669"/>
    <property type="project" value="UniProtKB-SubCell"/>
</dbReference>
<dbReference type="PANTHER" id="PTHR37306">
    <property type="entry name" value="COLICIN V PRODUCTION PROTEIN"/>
    <property type="match status" value="1"/>
</dbReference>
<feature type="transmembrane region" description="Helical" evidence="5">
    <location>
        <begin position="75"/>
        <end position="100"/>
    </location>
</feature>